<accession>A0A1G4B7I1</accession>
<dbReference type="RefSeq" id="XP_022474451.1">
    <property type="nucleotide sequence ID" value="XM_022618988.1"/>
</dbReference>
<feature type="region of interest" description="Disordered" evidence="1">
    <location>
        <begin position="135"/>
        <end position="187"/>
    </location>
</feature>
<name>A0A1G4B7I1_9PEZI</name>
<evidence type="ECO:0000313" key="2">
    <source>
        <dbReference type="EMBL" id="OHE97296.1"/>
    </source>
</evidence>
<gene>
    <name evidence="2" type="ORF">CORC01_07351</name>
</gene>
<feature type="compositionally biased region" description="Basic and acidic residues" evidence="1">
    <location>
        <begin position="42"/>
        <end position="54"/>
    </location>
</feature>
<dbReference type="EMBL" id="MJBS01000059">
    <property type="protein sequence ID" value="OHE97296.1"/>
    <property type="molecule type" value="Genomic_DNA"/>
</dbReference>
<dbReference type="AlphaFoldDB" id="A0A1G4B7I1"/>
<organism evidence="2 3">
    <name type="scientific">Colletotrichum orchidophilum</name>
    <dbReference type="NCBI Taxonomy" id="1209926"/>
    <lineage>
        <taxon>Eukaryota</taxon>
        <taxon>Fungi</taxon>
        <taxon>Dikarya</taxon>
        <taxon>Ascomycota</taxon>
        <taxon>Pezizomycotina</taxon>
        <taxon>Sordariomycetes</taxon>
        <taxon>Hypocreomycetidae</taxon>
        <taxon>Glomerellales</taxon>
        <taxon>Glomerellaceae</taxon>
        <taxon>Colletotrichum</taxon>
    </lineage>
</organism>
<sequence length="187" mass="20200">MSIPVPLFQAPFEKGRRQYLWAANRHLHNLTQPSRQQNGSPEHSRPSQDREKIGRSTSSSHKAISCTLRSAASSAGEARGEMRETWDPSWVHLGLAPRAFQRARDPANLGFTRHCAVDGWGVALESPNIESAANLAEEDVGPPGPLADVDKEPSRPRSERALGQRKRPGAVEVGAPATLTPSGSGNS</sequence>
<dbReference type="GeneID" id="34560498"/>
<feature type="region of interest" description="Disordered" evidence="1">
    <location>
        <begin position="24"/>
        <end position="83"/>
    </location>
</feature>
<evidence type="ECO:0000313" key="3">
    <source>
        <dbReference type="Proteomes" id="UP000176998"/>
    </source>
</evidence>
<proteinExistence type="predicted"/>
<feature type="compositionally biased region" description="Basic and acidic residues" evidence="1">
    <location>
        <begin position="148"/>
        <end position="162"/>
    </location>
</feature>
<protein>
    <submittedName>
        <fullName evidence="2">Uncharacterized protein</fullName>
    </submittedName>
</protein>
<comment type="caution">
    <text evidence="2">The sequence shown here is derived from an EMBL/GenBank/DDBJ whole genome shotgun (WGS) entry which is preliminary data.</text>
</comment>
<dbReference type="Proteomes" id="UP000176998">
    <property type="component" value="Unassembled WGS sequence"/>
</dbReference>
<evidence type="ECO:0000256" key="1">
    <source>
        <dbReference type="SAM" id="MobiDB-lite"/>
    </source>
</evidence>
<feature type="compositionally biased region" description="Polar residues" evidence="1">
    <location>
        <begin position="29"/>
        <end position="41"/>
    </location>
</feature>
<reference evidence="2 3" key="1">
    <citation type="submission" date="2016-09" db="EMBL/GenBank/DDBJ databases">
        <authorList>
            <person name="Capua I."/>
            <person name="De Benedictis P."/>
            <person name="Joannis T."/>
            <person name="Lombin L.H."/>
            <person name="Cattoli G."/>
        </authorList>
    </citation>
    <scope>NUCLEOTIDE SEQUENCE [LARGE SCALE GENOMIC DNA]</scope>
    <source>
        <strain evidence="2 3">IMI 309357</strain>
    </source>
</reference>
<keyword evidence="3" id="KW-1185">Reference proteome</keyword>